<evidence type="ECO:0000256" key="7">
    <source>
        <dbReference type="ARBA" id="ARBA00023136"/>
    </source>
</evidence>
<evidence type="ECO:0000313" key="10">
    <source>
        <dbReference type="EMBL" id="TCJ83059.1"/>
    </source>
</evidence>
<dbReference type="InterPro" id="IPR017871">
    <property type="entry name" value="ABC_transporter-like_CS"/>
</dbReference>
<keyword evidence="2 8" id="KW-1003">Cell membrane</keyword>
<dbReference type="FunFam" id="3.40.50.300:FF:000133">
    <property type="entry name" value="Spermidine/putrescine import ATP-binding protein PotA"/>
    <property type="match status" value="1"/>
</dbReference>
<dbReference type="NCBIfam" id="TIGR01187">
    <property type="entry name" value="potA"/>
    <property type="match status" value="1"/>
</dbReference>
<keyword evidence="1 8" id="KW-0813">Transport</keyword>
<evidence type="ECO:0000256" key="2">
    <source>
        <dbReference type="ARBA" id="ARBA00022475"/>
    </source>
</evidence>
<keyword evidence="7 8" id="KW-0472">Membrane</keyword>
<evidence type="ECO:0000256" key="1">
    <source>
        <dbReference type="ARBA" id="ARBA00022448"/>
    </source>
</evidence>
<evidence type="ECO:0000256" key="4">
    <source>
        <dbReference type="ARBA" id="ARBA00022741"/>
    </source>
</evidence>
<dbReference type="EC" id="7.6.2.11" evidence="8"/>
<dbReference type="GO" id="GO:0005524">
    <property type="term" value="F:ATP binding"/>
    <property type="evidence" value="ECO:0007669"/>
    <property type="project" value="UniProtKB-KW"/>
</dbReference>
<dbReference type="PANTHER" id="PTHR42781">
    <property type="entry name" value="SPERMIDINE/PUTRESCINE IMPORT ATP-BINDING PROTEIN POTA"/>
    <property type="match status" value="1"/>
</dbReference>
<keyword evidence="6 8" id="KW-1278">Translocase</keyword>
<dbReference type="InterPro" id="IPR005893">
    <property type="entry name" value="PotA-like"/>
</dbReference>
<comment type="caution">
    <text evidence="10">The sequence shown here is derived from an EMBL/GenBank/DDBJ whole genome shotgun (WGS) entry which is preliminary data.</text>
</comment>
<dbReference type="Pfam" id="PF08402">
    <property type="entry name" value="TOBE_2"/>
    <property type="match status" value="1"/>
</dbReference>
<comment type="subunit">
    <text evidence="8">The complex is composed of two ATP-binding proteins (PotA), two transmembrane proteins (PotB and PotC) and a solute-binding protein (PotD).</text>
</comment>
<reference evidence="10 11" key="1">
    <citation type="submission" date="2019-03" db="EMBL/GenBank/DDBJ databases">
        <title>Genomic Encyclopedia of Type Strains, Phase IV (KMG-IV): sequencing the most valuable type-strain genomes for metagenomic binning, comparative biology and taxonomic classification.</title>
        <authorList>
            <person name="Goeker M."/>
        </authorList>
    </citation>
    <scope>NUCLEOTIDE SEQUENCE [LARGE SCALE GENOMIC DNA]</scope>
    <source>
        <strain evidence="10 11">DSM 24830</strain>
    </source>
</reference>
<dbReference type="GO" id="GO:0015847">
    <property type="term" value="P:putrescine transport"/>
    <property type="evidence" value="ECO:0007669"/>
    <property type="project" value="UniProtKB-ARBA"/>
</dbReference>
<keyword evidence="11" id="KW-1185">Reference proteome</keyword>
<evidence type="ECO:0000256" key="6">
    <source>
        <dbReference type="ARBA" id="ARBA00022967"/>
    </source>
</evidence>
<evidence type="ECO:0000313" key="11">
    <source>
        <dbReference type="Proteomes" id="UP000294887"/>
    </source>
</evidence>
<evidence type="ECO:0000256" key="5">
    <source>
        <dbReference type="ARBA" id="ARBA00022840"/>
    </source>
</evidence>
<dbReference type="Pfam" id="PF00005">
    <property type="entry name" value="ABC_tran"/>
    <property type="match status" value="1"/>
</dbReference>
<name>A0A4R1ETI7_9GAMM</name>
<evidence type="ECO:0000259" key="9">
    <source>
        <dbReference type="PROSITE" id="PS50893"/>
    </source>
</evidence>
<dbReference type="EMBL" id="SMFQ01000005">
    <property type="protein sequence ID" value="TCJ83059.1"/>
    <property type="molecule type" value="Genomic_DNA"/>
</dbReference>
<dbReference type="PROSITE" id="PS50893">
    <property type="entry name" value="ABC_TRANSPORTER_2"/>
    <property type="match status" value="1"/>
</dbReference>
<dbReference type="InterPro" id="IPR008995">
    <property type="entry name" value="Mo/tungstate-bd_C_term_dom"/>
</dbReference>
<evidence type="ECO:0000256" key="8">
    <source>
        <dbReference type="RuleBase" id="RU364083"/>
    </source>
</evidence>
<protein>
    <recommendedName>
        <fullName evidence="8">Spermidine/putrescine import ATP-binding protein PotA</fullName>
        <ecNumber evidence="8">7.6.2.11</ecNumber>
    </recommendedName>
</protein>
<dbReference type="Gene3D" id="3.40.50.300">
    <property type="entry name" value="P-loop containing nucleotide triphosphate hydrolases"/>
    <property type="match status" value="1"/>
</dbReference>
<dbReference type="PANTHER" id="PTHR42781:SF5">
    <property type="entry name" value="PUTRESCINE TRANSPORT ATP-BINDING PROTEIN POTG"/>
    <property type="match status" value="1"/>
</dbReference>
<dbReference type="InterPro" id="IPR003439">
    <property type="entry name" value="ABC_transporter-like_ATP-bd"/>
</dbReference>
<dbReference type="AlphaFoldDB" id="A0A4R1ETI7"/>
<dbReference type="InterPro" id="IPR003593">
    <property type="entry name" value="AAA+_ATPase"/>
</dbReference>
<comment type="similarity">
    <text evidence="8">Belongs to the ABC transporter superfamily. Spermidine/putrescine importer (TC 3.A.1.11.1) family.</text>
</comment>
<dbReference type="GO" id="GO:0015417">
    <property type="term" value="F:ABC-type polyamine transporter activity"/>
    <property type="evidence" value="ECO:0007669"/>
    <property type="project" value="UniProtKB-EC"/>
</dbReference>
<comment type="function">
    <text evidence="8">Part of the ABC transporter complex PotABCD involved in spermidine/putrescine import. Responsible for energy coupling to the transport system.</text>
</comment>
<dbReference type="InterPro" id="IPR027417">
    <property type="entry name" value="P-loop_NTPase"/>
</dbReference>
<comment type="catalytic activity">
    <reaction evidence="8">
        <text>ATP + H2O + polyamine-[polyamine-binding protein]Side 1 = ADP + phosphate + polyamineSide 2 + [polyamine-binding protein]Side 1.</text>
        <dbReference type="EC" id="7.6.2.11"/>
    </reaction>
</comment>
<keyword evidence="5 8" id="KW-0067">ATP-binding</keyword>
<accession>A0A4R1ETI7</accession>
<dbReference type="Proteomes" id="UP000294887">
    <property type="component" value="Unassembled WGS sequence"/>
</dbReference>
<dbReference type="PROSITE" id="PS00211">
    <property type="entry name" value="ABC_TRANSPORTER_1"/>
    <property type="match status" value="1"/>
</dbReference>
<dbReference type="SUPFAM" id="SSF50331">
    <property type="entry name" value="MOP-like"/>
    <property type="match status" value="1"/>
</dbReference>
<dbReference type="InterPro" id="IPR013611">
    <property type="entry name" value="Transp-assoc_OB_typ2"/>
</dbReference>
<gene>
    <name evidence="8" type="primary">potA</name>
    <name evidence="10" type="ORF">EV695_3797</name>
</gene>
<proteinExistence type="inferred from homology"/>
<dbReference type="InterPro" id="IPR050093">
    <property type="entry name" value="ABC_SmlMolc_Importer"/>
</dbReference>
<dbReference type="Gene3D" id="2.40.50.100">
    <property type="match status" value="1"/>
</dbReference>
<sequence>MKTPQSYQEDFISINNVTKKYGDYTAVDSVSLEIGKGEIFCLLGGSGSGKSTLLRMIAGFEEITSGDILIDSDSVNGVPPNHLPVNMMFQSYALFPHLTIEANVAYGLKREGTAKQEIKTRVAEMLSLVKLSEFAKRKPDQLSGGQRQRVALARALVKRPKVLLLDEPLGALDKNLREETQFELMKIQKELGITFIVVTHDQEEAMTLGDRIGVMDRGRIIQVGPPRELYEQPNDLFIANFLGVLNHFKGRIVSTSDDGLCDIKLKDIDMHVKVSTELPFEDDQPVVVTVRPEKMEIFSDPQGKPGMQNPFIGVVTSIAYMGHLTVYVVKLEAGIEVTITESNTHLSAKADISENDTVRVEWPARSSNIFTR</sequence>
<organism evidence="10 11">
    <name type="scientific">Cocleimonas flava</name>
    <dbReference type="NCBI Taxonomy" id="634765"/>
    <lineage>
        <taxon>Bacteria</taxon>
        <taxon>Pseudomonadati</taxon>
        <taxon>Pseudomonadota</taxon>
        <taxon>Gammaproteobacteria</taxon>
        <taxon>Thiotrichales</taxon>
        <taxon>Thiotrichaceae</taxon>
        <taxon>Cocleimonas</taxon>
    </lineage>
</organism>
<keyword evidence="4 8" id="KW-0547">Nucleotide-binding</keyword>
<feature type="domain" description="ABC transporter" evidence="9">
    <location>
        <begin position="12"/>
        <end position="242"/>
    </location>
</feature>
<evidence type="ECO:0000256" key="3">
    <source>
        <dbReference type="ARBA" id="ARBA00022519"/>
    </source>
</evidence>
<dbReference type="RefSeq" id="WP_207907154.1">
    <property type="nucleotide sequence ID" value="NZ_BAAAFU010000007.1"/>
</dbReference>
<dbReference type="GO" id="GO:0043190">
    <property type="term" value="C:ATP-binding cassette (ABC) transporter complex"/>
    <property type="evidence" value="ECO:0007669"/>
    <property type="project" value="InterPro"/>
</dbReference>
<keyword evidence="3" id="KW-0997">Cell inner membrane</keyword>
<dbReference type="GO" id="GO:0016887">
    <property type="term" value="F:ATP hydrolysis activity"/>
    <property type="evidence" value="ECO:0007669"/>
    <property type="project" value="InterPro"/>
</dbReference>
<dbReference type="SMART" id="SM00382">
    <property type="entry name" value="AAA"/>
    <property type="match status" value="1"/>
</dbReference>
<dbReference type="SUPFAM" id="SSF52540">
    <property type="entry name" value="P-loop containing nucleoside triphosphate hydrolases"/>
    <property type="match status" value="1"/>
</dbReference>